<keyword evidence="11" id="KW-1185">Reference proteome</keyword>
<protein>
    <submittedName>
        <fullName evidence="10">FtsQ-type POTRA domain-containing protein</fullName>
    </submittedName>
</protein>
<evidence type="ECO:0000256" key="3">
    <source>
        <dbReference type="ARBA" id="ARBA00022618"/>
    </source>
</evidence>
<dbReference type="AlphaFoldDB" id="A0A8J7WPP9"/>
<dbReference type="InterPro" id="IPR013685">
    <property type="entry name" value="POTRA_FtsQ_type"/>
</dbReference>
<proteinExistence type="predicted"/>
<dbReference type="PANTHER" id="PTHR37820">
    <property type="entry name" value="CELL DIVISION PROTEIN DIVIB"/>
    <property type="match status" value="1"/>
</dbReference>
<keyword evidence="3" id="KW-0132">Cell division</keyword>
<dbReference type="PANTHER" id="PTHR37820:SF1">
    <property type="entry name" value="CELL DIVISION PROTEIN FTSQ"/>
    <property type="match status" value="1"/>
</dbReference>
<dbReference type="EMBL" id="JAGSXH010000040">
    <property type="protein sequence ID" value="MBS2964062.1"/>
    <property type="molecule type" value="Genomic_DNA"/>
</dbReference>
<evidence type="ECO:0000256" key="6">
    <source>
        <dbReference type="ARBA" id="ARBA00023136"/>
    </source>
</evidence>
<comment type="subcellular location">
    <subcellularLocation>
        <location evidence="1">Membrane</location>
    </subcellularLocation>
</comment>
<comment type="caution">
    <text evidence="10">The sequence shown here is derived from an EMBL/GenBank/DDBJ whole genome shotgun (WGS) entry which is preliminary data.</text>
</comment>
<evidence type="ECO:0000256" key="7">
    <source>
        <dbReference type="ARBA" id="ARBA00023306"/>
    </source>
</evidence>
<reference evidence="10" key="1">
    <citation type="submission" date="2021-04" db="EMBL/GenBank/DDBJ databases">
        <title>Genome based classification of Actinospica acidithermotolerans sp. nov., an actinobacterium isolated from an Indonesian hot spring.</title>
        <authorList>
            <person name="Kusuma A.B."/>
            <person name="Putra K.E."/>
            <person name="Nafisah S."/>
            <person name="Loh J."/>
            <person name="Nouioui I."/>
            <person name="Goodfellow M."/>
        </authorList>
    </citation>
    <scope>NUCLEOTIDE SEQUENCE</scope>
    <source>
        <strain evidence="10">DSM 45618</strain>
    </source>
</reference>
<organism evidence="10 11">
    <name type="scientific">Actinocrinis puniceicyclus</name>
    <dbReference type="NCBI Taxonomy" id="977794"/>
    <lineage>
        <taxon>Bacteria</taxon>
        <taxon>Bacillati</taxon>
        <taxon>Actinomycetota</taxon>
        <taxon>Actinomycetes</taxon>
        <taxon>Catenulisporales</taxon>
        <taxon>Actinospicaceae</taxon>
        <taxon>Actinocrinis</taxon>
    </lineage>
</organism>
<dbReference type="Pfam" id="PF03799">
    <property type="entry name" value="FtsQ_DivIB_C"/>
    <property type="match status" value="1"/>
</dbReference>
<keyword evidence="6 8" id="KW-0472">Membrane</keyword>
<dbReference type="InterPro" id="IPR050487">
    <property type="entry name" value="FtsQ_DivIB"/>
</dbReference>
<dbReference type="GO" id="GO:0051301">
    <property type="term" value="P:cell division"/>
    <property type="evidence" value="ECO:0007669"/>
    <property type="project" value="UniProtKB-KW"/>
</dbReference>
<dbReference type="InterPro" id="IPR034746">
    <property type="entry name" value="POTRA"/>
</dbReference>
<keyword evidence="5 8" id="KW-1133">Transmembrane helix</keyword>
<evidence type="ECO:0000313" key="11">
    <source>
        <dbReference type="Proteomes" id="UP000677913"/>
    </source>
</evidence>
<keyword evidence="4 8" id="KW-0812">Transmembrane</keyword>
<evidence type="ECO:0000256" key="4">
    <source>
        <dbReference type="ARBA" id="ARBA00022692"/>
    </source>
</evidence>
<accession>A0A8J7WPP9</accession>
<dbReference type="Gene3D" id="3.10.20.310">
    <property type="entry name" value="membrane protein fhac"/>
    <property type="match status" value="1"/>
</dbReference>
<dbReference type="RefSeq" id="WP_211468337.1">
    <property type="nucleotide sequence ID" value="NZ_JAGSXH010000040.1"/>
</dbReference>
<keyword evidence="2" id="KW-1003">Cell membrane</keyword>
<dbReference type="InterPro" id="IPR005548">
    <property type="entry name" value="Cell_div_FtsQ/DivIB_C"/>
</dbReference>
<dbReference type="Pfam" id="PF08478">
    <property type="entry name" value="POTRA_1"/>
    <property type="match status" value="1"/>
</dbReference>
<dbReference type="Proteomes" id="UP000677913">
    <property type="component" value="Unassembled WGS sequence"/>
</dbReference>
<name>A0A8J7WPP9_9ACTN</name>
<evidence type="ECO:0000256" key="2">
    <source>
        <dbReference type="ARBA" id="ARBA00022475"/>
    </source>
</evidence>
<sequence>MSDDGTDPADPARSAIASARSLTAVSRLPAQLYAARMRARERWRRLSITVTVTLVLLAVAAYIIIWHTPVLALTTVRVAGEKSVRAQQIVNAAALRDGTPLASLDTGAAAARVRRLPPIASASVSLDWPHGAVITVTERVPAALVPEGARYDVVDVSGVVFGVRDAPSGVLPVIRVQGSPAVKAAVVPGALAALKALAPVIVGQVTGISASSAYSIELTLRDGSVVEWGGPDAASAKAADLAALLRLGKAARYDVSAPEAPAMSGRYD</sequence>
<evidence type="ECO:0000256" key="1">
    <source>
        <dbReference type="ARBA" id="ARBA00004370"/>
    </source>
</evidence>
<keyword evidence="7" id="KW-0131">Cell cycle</keyword>
<feature type="transmembrane region" description="Helical" evidence="8">
    <location>
        <begin position="46"/>
        <end position="66"/>
    </location>
</feature>
<dbReference type="GO" id="GO:0005886">
    <property type="term" value="C:plasma membrane"/>
    <property type="evidence" value="ECO:0007669"/>
    <property type="project" value="TreeGrafter"/>
</dbReference>
<evidence type="ECO:0000259" key="9">
    <source>
        <dbReference type="PROSITE" id="PS51779"/>
    </source>
</evidence>
<feature type="domain" description="POTRA" evidence="9">
    <location>
        <begin position="71"/>
        <end position="139"/>
    </location>
</feature>
<evidence type="ECO:0000313" key="10">
    <source>
        <dbReference type="EMBL" id="MBS2964062.1"/>
    </source>
</evidence>
<evidence type="ECO:0000256" key="5">
    <source>
        <dbReference type="ARBA" id="ARBA00022989"/>
    </source>
</evidence>
<gene>
    <name evidence="10" type="ORF">KGA66_13475</name>
</gene>
<dbReference type="PROSITE" id="PS51779">
    <property type="entry name" value="POTRA"/>
    <property type="match status" value="1"/>
</dbReference>
<evidence type="ECO:0000256" key="8">
    <source>
        <dbReference type="SAM" id="Phobius"/>
    </source>
</evidence>